<dbReference type="EMBL" id="CP015910">
    <property type="protein sequence ID" value="ANN63553.1"/>
    <property type="molecule type" value="Genomic_DNA"/>
</dbReference>
<reference evidence="2" key="1">
    <citation type="journal article" date="2016" name="Genome Announc.">
        <title>Complete Genome Sequence of Brachyspira hyodysenteriae Type Strain B78 (ATCC 27164).</title>
        <authorList>
            <person name="Mirajkar N.S."/>
            <person name="Johnson T.J."/>
            <person name="Gebhart C.J."/>
        </authorList>
    </citation>
    <scope>NUCLEOTIDE SEQUENCE [LARGE SCALE GENOMIC DNA]</scope>
    <source>
        <strain evidence="2">B78</strain>
    </source>
</reference>
<dbReference type="OrthoDB" id="306903at2"/>
<gene>
    <name evidence="1" type="ORF">BHYOB78_06635</name>
</gene>
<evidence type="ECO:0000313" key="1">
    <source>
        <dbReference type="EMBL" id="ANN63553.1"/>
    </source>
</evidence>
<name>A0A3B6VSC6_BRAHO</name>
<dbReference type="RefSeq" id="WP_020064767.1">
    <property type="nucleotide sequence ID" value="NZ_CP015910.2"/>
</dbReference>
<proteinExistence type="predicted"/>
<protein>
    <submittedName>
        <fullName evidence="1">Uncharacterized protein</fullName>
    </submittedName>
</protein>
<dbReference type="Proteomes" id="UP000092328">
    <property type="component" value="Chromosome"/>
</dbReference>
<keyword evidence="2" id="KW-1185">Reference proteome</keyword>
<sequence>MNISVYIENLKIENYYLKEKEIKISPITIFSKKDFNLVNLIWYINNFRFFDFYKINDYELLSISKIISAIMENYKYNGSIDNDTILECIDFLNNILEFSKKEIVSKIFKEHSNTDIEKIYLKLNYDAEINISSYFESDNIINIIFMYKQKSFSSKIFFSRKIDIFFTVIENIFKILINNNILNTLYISDFQNIDLVNANKKDMPEMDFIFKLNEISQKENIQNINNKLDLIKTFMKYYNHNIIIEYFENKELLNIISNNINKRNFLLVSDNMENLNNLISNIQSNK</sequence>
<organism evidence="1 2">
    <name type="scientific">Brachyspira hyodysenteriae ATCC 27164</name>
    <dbReference type="NCBI Taxonomy" id="1266923"/>
    <lineage>
        <taxon>Bacteria</taxon>
        <taxon>Pseudomonadati</taxon>
        <taxon>Spirochaetota</taxon>
        <taxon>Spirochaetia</taxon>
        <taxon>Brachyspirales</taxon>
        <taxon>Brachyspiraceae</taxon>
        <taxon>Brachyspira</taxon>
    </lineage>
</organism>
<reference evidence="2" key="2">
    <citation type="journal article" date="2017" name="Genome Announc.">
        <title>Correction for Mirajkar et al., Complete Genome Sequence of Brachyspira hyodysenteriae Type Strain B78 (ATCC 27164).</title>
        <authorList>
            <person name="Mirajkar N.S."/>
            <person name="Johnson T.J."/>
            <person name="Gebhart C.J."/>
        </authorList>
    </citation>
    <scope>NUCLEOTIDE SEQUENCE [LARGE SCALE GENOMIC DNA]</scope>
    <source>
        <strain evidence="2">B78</strain>
    </source>
</reference>
<dbReference type="KEGG" id="bhd:BHYOB78_06635"/>
<accession>A0A3B6VSC6</accession>
<dbReference type="AlphaFoldDB" id="A0A3B6VSC6"/>
<evidence type="ECO:0000313" key="2">
    <source>
        <dbReference type="Proteomes" id="UP000092328"/>
    </source>
</evidence>